<dbReference type="Gene3D" id="1.10.10.10">
    <property type="entry name" value="Winged helix-like DNA-binding domain superfamily/Winged helix DNA-binding domain"/>
    <property type="match status" value="1"/>
</dbReference>
<evidence type="ECO:0000259" key="6">
    <source>
        <dbReference type="Pfam" id="PF04542"/>
    </source>
</evidence>
<dbReference type="SUPFAM" id="SSF88659">
    <property type="entry name" value="Sigma3 and sigma4 domains of RNA polymerase sigma factors"/>
    <property type="match status" value="1"/>
</dbReference>
<evidence type="ECO:0000256" key="1">
    <source>
        <dbReference type="ARBA" id="ARBA00010641"/>
    </source>
</evidence>
<dbReference type="SUPFAM" id="SSF88946">
    <property type="entry name" value="Sigma2 domain of RNA polymerase sigma factors"/>
    <property type="match status" value="1"/>
</dbReference>
<keyword evidence="5" id="KW-0804">Transcription</keyword>
<keyword evidence="4" id="KW-0238">DNA-binding</keyword>
<dbReference type="PANTHER" id="PTHR43133:SF8">
    <property type="entry name" value="RNA POLYMERASE SIGMA FACTOR HI_1459-RELATED"/>
    <property type="match status" value="1"/>
</dbReference>
<dbReference type="InterPro" id="IPR013325">
    <property type="entry name" value="RNA_pol_sigma_r2"/>
</dbReference>
<reference evidence="8 9" key="1">
    <citation type="submission" date="2016-04" db="EMBL/GenBank/DDBJ databases">
        <authorList>
            <person name="Chen L."/>
            <person name="Zhuang W."/>
            <person name="Wang G."/>
        </authorList>
    </citation>
    <scope>NUCLEOTIDE SEQUENCE [LARGE SCALE GENOMIC DNA]</scope>
    <source>
        <strain evidence="9">GR20</strain>
    </source>
</reference>
<dbReference type="InterPro" id="IPR013324">
    <property type="entry name" value="RNA_pol_sigma_r3/r4-like"/>
</dbReference>
<dbReference type="Proteomes" id="UP000192277">
    <property type="component" value="Unassembled WGS sequence"/>
</dbReference>
<proteinExistence type="inferred from homology"/>
<comment type="similarity">
    <text evidence="1">Belongs to the sigma-70 factor family. ECF subfamily.</text>
</comment>
<dbReference type="Gene3D" id="1.10.1740.10">
    <property type="match status" value="1"/>
</dbReference>
<dbReference type="RefSeq" id="WP_014218109.1">
    <property type="nucleotide sequence ID" value="NZ_LWBO01000027.1"/>
</dbReference>
<feature type="domain" description="RNA polymerase sigma factor 70 region 4 type 2" evidence="7">
    <location>
        <begin position="123"/>
        <end position="172"/>
    </location>
</feature>
<evidence type="ECO:0000256" key="5">
    <source>
        <dbReference type="ARBA" id="ARBA00023163"/>
    </source>
</evidence>
<evidence type="ECO:0008006" key="10">
    <source>
        <dbReference type="Google" id="ProtNLM"/>
    </source>
</evidence>
<dbReference type="Pfam" id="PF08281">
    <property type="entry name" value="Sigma70_r4_2"/>
    <property type="match status" value="1"/>
</dbReference>
<dbReference type="InterPro" id="IPR013249">
    <property type="entry name" value="RNA_pol_sigma70_r4_t2"/>
</dbReference>
<gene>
    <name evidence="8" type="ORF">A4D02_35195</name>
</gene>
<dbReference type="PANTHER" id="PTHR43133">
    <property type="entry name" value="RNA POLYMERASE ECF-TYPE SIGMA FACTO"/>
    <property type="match status" value="1"/>
</dbReference>
<name>A0ABX3NSJ8_9BACT</name>
<accession>A0ABX3NSJ8</accession>
<keyword evidence="9" id="KW-1185">Reference proteome</keyword>
<dbReference type="InterPro" id="IPR014284">
    <property type="entry name" value="RNA_pol_sigma-70_dom"/>
</dbReference>
<dbReference type="NCBIfam" id="TIGR02937">
    <property type="entry name" value="sigma70-ECF"/>
    <property type="match status" value="1"/>
</dbReference>
<keyword evidence="3" id="KW-0731">Sigma factor</keyword>
<dbReference type="Pfam" id="PF04542">
    <property type="entry name" value="Sigma70_r2"/>
    <property type="match status" value="1"/>
</dbReference>
<keyword evidence="2" id="KW-0805">Transcription regulation</keyword>
<evidence type="ECO:0000259" key="7">
    <source>
        <dbReference type="Pfam" id="PF08281"/>
    </source>
</evidence>
<protein>
    <recommendedName>
        <fullName evidence="10">RNA polymerase, sigma-24 subunit, ECF subfamily</fullName>
    </recommendedName>
</protein>
<evidence type="ECO:0000256" key="4">
    <source>
        <dbReference type="ARBA" id="ARBA00023125"/>
    </source>
</evidence>
<dbReference type="InterPro" id="IPR039425">
    <property type="entry name" value="RNA_pol_sigma-70-like"/>
</dbReference>
<comment type="caution">
    <text evidence="8">The sequence shown here is derived from an EMBL/GenBank/DDBJ whole genome shotgun (WGS) entry which is preliminary data.</text>
</comment>
<organism evidence="8 9">
    <name type="scientific">Niastella koreensis</name>
    <dbReference type="NCBI Taxonomy" id="354356"/>
    <lineage>
        <taxon>Bacteria</taxon>
        <taxon>Pseudomonadati</taxon>
        <taxon>Bacteroidota</taxon>
        <taxon>Chitinophagia</taxon>
        <taxon>Chitinophagales</taxon>
        <taxon>Chitinophagaceae</taxon>
        <taxon>Niastella</taxon>
    </lineage>
</organism>
<evidence type="ECO:0000313" key="9">
    <source>
        <dbReference type="Proteomes" id="UP000192277"/>
    </source>
</evidence>
<evidence type="ECO:0000256" key="2">
    <source>
        <dbReference type="ARBA" id="ARBA00023015"/>
    </source>
</evidence>
<evidence type="ECO:0000313" key="8">
    <source>
        <dbReference type="EMBL" id="OQP44304.1"/>
    </source>
</evidence>
<evidence type="ECO:0000256" key="3">
    <source>
        <dbReference type="ARBA" id="ARBA00023082"/>
    </source>
</evidence>
<dbReference type="InterPro" id="IPR007627">
    <property type="entry name" value="RNA_pol_sigma70_r2"/>
</dbReference>
<dbReference type="EMBL" id="LWBO01000027">
    <property type="protein sequence ID" value="OQP44304.1"/>
    <property type="molecule type" value="Genomic_DNA"/>
</dbReference>
<dbReference type="InterPro" id="IPR036388">
    <property type="entry name" value="WH-like_DNA-bd_sf"/>
</dbReference>
<sequence length="195" mass="22244">MHSENTFTDKELLEKLAGGEETVFSILFERYRDPIYSTALHVSGSASLAEEIVQDVFLDLWLQRKNATSITYLSAYLNRMAGNKIYDALKQQQRQRALQQTIDAEDDHYTPAALLENKDYDAILTRAIARLPEKQRLTYNLVKQQGLSRKEAATTLGVSPETVKYNLDQSLRSIRAYCLSQIHVSMTILVMLKIL</sequence>
<feature type="domain" description="RNA polymerase sigma-70 region 2" evidence="6">
    <location>
        <begin position="27"/>
        <end position="94"/>
    </location>
</feature>